<evidence type="ECO:0000256" key="4">
    <source>
        <dbReference type="RuleBase" id="RU000304"/>
    </source>
</evidence>
<evidence type="ECO:0000256" key="3">
    <source>
        <dbReference type="PROSITE-ProRule" id="PRU10141"/>
    </source>
</evidence>
<dbReference type="PROSITE" id="PS50011">
    <property type="entry name" value="PROTEIN_KINASE_DOM"/>
    <property type="match status" value="1"/>
</dbReference>
<dbReference type="GO" id="GO:0004674">
    <property type="term" value="F:protein serine/threonine kinase activity"/>
    <property type="evidence" value="ECO:0007669"/>
    <property type="project" value="UniProtKB-KW"/>
</dbReference>
<dbReference type="Gene3D" id="3.30.200.20">
    <property type="entry name" value="Phosphorylase Kinase, domain 1"/>
    <property type="match status" value="1"/>
</dbReference>
<comment type="similarity">
    <text evidence="4">Belongs to the protein kinase superfamily.</text>
</comment>
<evidence type="ECO:0000256" key="1">
    <source>
        <dbReference type="ARBA" id="ARBA00022741"/>
    </source>
</evidence>
<dbReference type="CDD" id="cd13999">
    <property type="entry name" value="STKc_MAP3K-like"/>
    <property type="match status" value="1"/>
</dbReference>
<keyword evidence="1 3" id="KW-0547">Nucleotide-binding</keyword>
<dbReference type="AlphaFoldDB" id="A0A5A8DQS3"/>
<dbReference type="EMBL" id="VLTN01000092">
    <property type="protein sequence ID" value="KAA0146312.1"/>
    <property type="molecule type" value="Genomic_DNA"/>
</dbReference>
<feature type="domain" description="Protein kinase" evidence="6">
    <location>
        <begin position="58"/>
        <end position="319"/>
    </location>
</feature>
<organism evidence="8 12">
    <name type="scientific">Cafeteria roenbergensis</name>
    <name type="common">Marine flagellate</name>
    <dbReference type="NCBI Taxonomy" id="33653"/>
    <lineage>
        <taxon>Eukaryota</taxon>
        <taxon>Sar</taxon>
        <taxon>Stramenopiles</taxon>
        <taxon>Bigyra</taxon>
        <taxon>Opalozoa</taxon>
        <taxon>Bicosoecida</taxon>
        <taxon>Cafeteriaceae</taxon>
        <taxon>Cafeteria</taxon>
    </lineage>
</organism>
<feature type="region of interest" description="Disordered" evidence="5">
    <location>
        <begin position="1"/>
        <end position="43"/>
    </location>
</feature>
<dbReference type="PANTHER" id="PTHR44329">
    <property type="entry name" value="SERINE/THREONINE-PROTEIN KINASE TNNI3K-RELATED"/>
    <property type="match status" value="1"/>
</dbReference>
<dbReference type="InterPro" id="IPR051681">
    <property type="entry name" value="Ser/Thr_Kinases-Pseudokinases"/>
</dbReference>
<dbReference type="EMBL" id="VLTL01000021">
    <property type="protein sequence ID" value="KAA0169593.1"/>
    <property type="molecule type" value="Genomic_DNA"/>
</dbReference>
<keyword evidence="4" id="KW-0723">Serine/threonine-protein kinase</keyword>
<accession>A0A5A8DQS3</accession>
<feature type="binding site" evidence="3">
    <location>
        <position position="85"/>
    </location>
    <ligand>
        <name>ATP</name>
        <dbReference type="ChEBI" id="CHEBI:30616"/>
    </ligand>
</feature>
<dbReference type="OMA" id="APELWEN"/>
<dbReference type="Proteomes" id="UP000324907">
    <property type="component" value="Unassembled WGS sequence"/>
</dbReference>
<name>A0A5A8DQS3_CAFRO</name>
<keyword evidence="2 3" id="KW-0067">ATP-binding</keyword>
<dbReference type="SMART" id="SM00220">
    <property type="entry name" value="S_TKc"/>
    <property type="match status" value="1"/>
</dbReference>
<evidence type="ECO:0000313" key="9">
    <source>
        <dbReference type="EMBL" id="KAA0169593.1"/>
    </source>
</evidence>
<keyword evidence="4" id="KW-0418">Kinase</keyword>
<evidence type="ECO:0000259" key="6">
    <source>
        <dbReference type="PROSITE" id="PS50011"/>
    </source>
</evidence>
<keyword evidence="4" id="KW-0808">Transferase</keyword>
<sequence length="342" mass="36859">MAAASDDEYADDFETDDPEAAPRPAAPEAAAAASARSSAAAPASRADDGFAEVPIEEIEIGKKLGGGGFAVVFLARWRGKQVAAKVLVDPKISDELRTEFLNELRVMKSLHHPGIVRCVAACSTPPRMAFVMELCGDSLFSVLHTPAECHWRGAAKRIPEAQTVRWATGVAEAMAFLHAQSPRIVHRDLKSHNLLLAADGRLKLCDFGLVHHPEPGAGTPQYMAPELLAGARSGFSDRVDVFAFGVLLWEMLARRVPYAGWRQEDIVSGVQAGERPPMSDIAEGRASPALRALIQRCWDGDATKRPSMADVVAELRRWRPASSAVASATRKRGGDALDALMH</sequence>
<protein>
    <recommendedName>
        <fullName evidence="6">Protein kinase domain-containing protein</fullName>
    </recommendedName>
</protein>
<dbReference type="InterPro" id="IPR017441">
    <property type="entry name" value="Protein_kinase_ATP_BS"/>
</dbReference>
<dbReference type="InterPro" id="IPR011009">
    <property type="entry name" value="Kinase-like_dom_sf"/>
</dbReference>
<evidence type="ECO:0000313" key="12">
    <source>
        <dbReference type="Proteomes" id="UP000325113"/>
    </source>
</evidence>
<dbReference type="SUPFAM" id="SSF56112">
    <property type="entry name" value="Protein kinase-like (PK-like)"/>
    <property type="match status" value="1"/>
</dbReference>
<keyword evidence="10" id="KW-1185">Reference proteome</keyword>
<evidence type="ECO:0000313" key="11">
    <source>
        <dbReference type="Proteomes" id="UP000324907"/>
    </source>
</evidence>
<dbReference type="EMBL" id="VLTM01000009">
    <property type="protein sequence ID" value="KAA0166200.1"/>
    <property type="molecule type" value="Genomic_DNA"/>
</dbReference>
<feature type="compositionally biased region" description="Low complexity" evidence="5">
    <location>
        <begin position="22"/>
        <end position="43"/>
    </location>
</feature>
<dbReference type="PROSITE" id="PS00108">
    <property type="entry name" value="PROTEIN_KINASE_ST"/>
    <property type="match status" value="1"/>
</dbReference>
<dbReference type="InterPro" id="IPR000719">
    <property type="entry name" value="Prot_kinase_dom"/>
</dbReference>
<evidence type="ECO:0000313" key="8">
    <source>
        <dbReference type="EMBL" id="KAA0166200.1"/>
    </source>
</evidence>
<dbReference type="Pfam" id="PF00069">
    <property type="entry name" value="Pkinase"/>
    <property type="match status" value="1"/>
</dbReference>
<reference evidence="10 11" key="1">
    <citation type="submission" date="2019-07" db="EMBL/GenBank/DDBJ databases">
        <title>Genomes of Cafeteria roenbergensis.</title>
        <authorList>
            <person name="Fischer M.G."/>
            <person name="Hackl T."/>
            <person name="Roman M."/>
        </authorList>
    </citation>
    <scope>NUCLEOTIDE SEQUENCE [LARGE SCALE GENOMIC DNA]</scope>
    <source>
        <strain evidence="7 10">BVI</strain>
        <strain evidence="8 12">Cflag</strain>
        <strain evidence="9 11">RCC970-E3</strain>
    </source>
</reference>
<evidence type="ECO:0000256" key="2">
    <source>
        <dbReference type="ARBA" id="ARBA00022840"/>
    </source>
</evidence>
<dbReference type="Proteomes" id="UP000323011">
    <property type="component" value="Unassembled WGS sequence"/>
</dbReference>
<dbReference type="PANTHER" id="PTHR44329:SF214">
    <property type="entry name" value="PROTEIN KINASE DOMAIN-CONTAINING PROTEIN"/>
    <property type="match status" value="1"/>
</dbReference>
<gene>
    <name evidence="9" type="ORF">FNF28_02037</name>
    <name evidence="7" type="ORF">FNF29_08127</name>
    <name evidence="8" type="ORF">FNF31_01426</name>
</gene>
<evidence type="ECO:0000313" key="10">
    <source>
        <dbReference type="Proteomes" id="UP000323011"/>
    </source>
</evidence>
<feature type="compositionally biased region" description="Acidic residues" evidence="5">
    <location>
        <begin position="1"/>
        <end position="19"/>
    </location>
</feature>
<dbReference type="Proteomes" id="UP000325113">
    <property type="component" value="Unassembled WGS sequence"/>
</dbReference>
<dbReference type="InterPro" id="IPR008271">
    <property type="entry name" value="Ser/Thr_kinase_AS"/>
</dbReference>
<evidence type="ECO:0000256" key="5">
    <source>
        <dbReference type="SAM" id="MobiDB-lite"/>
    </source>
</evidence>
<dbReference type="GO" id="GO:0005524">
    <property type="term" value="F:ATP binding"/>
    <property type="evidence" value="ECO:0007669"/>
    <property type="project" value="UniProtKB-UniRule"/>
</dbReference>
<dbReference type="PROSITE" id="PS00107">
    <property type="entry name" value="PROTEIN_KINASE_ATP"/>
    <property type="match status" value="1"/>
</dbReference>
<comment type="caution">
    <text evidence="8">The sequence shown here is derived from an EMBL/GenBank/DDBJ whole genome shotgun (WGS) entry which is preliminary data.</text>
</comment>
<dbReference type="Gene3D" id="1.10.510.10">
    <property type="entry name" value="Transferase(Phosphotransferase) domain 1"/>
    <property type="match status" value="1"/>
</dbReference>
<evidence type="ECO:0000313" key="7">
    <source>
        <dbReference type="EMBL" id="KAA0146312.1"/>
    </source>
</evidence>
<proteinExistence type="inferred from homology"/>